<keyword evidence="2" id="KW-1185">Reference proteome</keyword>
<organism evidence="1 2">
    <name type="scientific">Gigaspora rosea</name>
    <dbReference type="NCBI Taxonomy" id="44941"/>
    <lineage>
        <taxon>Eukaryota</taxon>
        <taxon>Fungi</taxon>
        <taxon>Fungi incertae sedis</taxon>
        <taxon>Mucoromycota</taxon>
        <taxon>Glomeromycotina</taxon>
        <taxon>Glomeromycetes</taxon>
        <taxon>Diversisporales</taxon>
        <taxon>Gigasporaceae</taxon>
        <taxon>Gigaspora</taxon>
    </lineage>
</organism>
<protein>
    <submittedName>
        <fullName evidence="1">Uncharacterized protein</fullName>
    </submittedName>
</protein>
<evidence type="ECO:0000313" key="2">
    <source>
        <dbReference type="Proteomes" id="UP000266673"/>
    </source>
</evidence>
<dbReference type="OrthoDB" id="2425056at2759"/>
<comment type="caution">
    <text evidence="1">The sequence shown here is derived from an EMBL/GenBank/DDBJ whole genome shotgun (WGS) entry which is preliminary data.</text>
</comment>
<dbReference type="EMBL" id="QKWP01000580">
    <property type="protein sequence ID" value="RIB17822.1"/>
    <property type="molecule type" value="Genomic_DNA"/>
</dbReference>
<name>A0A397V6Z8_9GLOM</name>
<evidence type="ECO:0000313" key="1">
    <source>
        <dbReference type="EMBL" id="RIB17822.1"/>
    </source>
</evidence>
<dbReference type="AlphaFoldDB" id="A0A397V6Z8"/>
<reference evidence="1 2" key="1">
    <citation type="submission" date="2018-06" db="EMBL/GenBank/DDBJ databases">
        <title>Comparative genomics reveals the genomic features of Rhizophagus irregularis, R. cerebriforme, R. diaphanum and Gigaspora rosea, and their symbiotic lifestyle signature.</title>
        <authorList>
            <person name="Morin E."/>
            <person name="San Clemente H."/>
            <person name="Chen E.C.H."/>
            <person name="De La Providencia I."/>
            <person name="Hainaut M."/>
            <person name="Kuo A."/>
            <person name="Kohler A."/>
            <person name="Murat C."/>
            <person name="Tang N."/>
            <person name="Roy S."/>
            <person name="Loubradou J."/>
            <person name="Henrissat B."/>
            <person name="Grigoriev I.V."/>
            <person name="Corradi N."/>
            <person name="Roux C."/>
            <person name="Martin F.M."/>
        </authorList>
    </citation>
    <scope>NUCLEOTIDE SEQUENCE [LARGE SCALE GENOMIC DNA]</scope>
    <source>
        <strain evidence="1 2">DAOM 194757</strain>
    </source>
</reference>
<dbReference type="Proteomes" id="UP000266673">
    <property type="component" value="Unassembled WGS sequence"/>
</dbReference>
<proteinExistence type="predicted"/>
<accession>A0A397V6Z8</accession>
<sequence>MINYNVTESEMTNSNITKSEMSIVKEPVVTFVILVYYNQFEKPHKKLDSALAIPYALNNIKDFGNVEKEILSCTLSKQ</sequence>
<gene>
    <name evidence="1" type="ORF">C2G38_2186286</name>
</gene>